<dbReference type="Proteomes" id="UP001140087">
    <property type="component" value="Unassembled WGS sequence"/>
</dbReference>
<proteinExistence type="predicted"/>
<reference evidence="1" key="1">
    <citation type="submission" date="2022-07" db="EMBL/GenBank/DDBJ databases">
        <title>Phylogenomic reconstructions and comparative analyses of Kickxellomycotina fungi.</title>
        <authorList>
            <person name="Reynolds N.K."/>
            <person name="Stajich J.E."/>
            <person name="Barry K."/>
            <person name="Grigoriev I.V."/>
            <person name="Crous P."/>
            <person name="Smith M.E."/>
        </authorList>
    </citation>
    <scope>NUCLEOTIDE SEQUENCE</scope>
    <source>
        <strain evidence="1">BCRC 34780</strain>
    </source>
</reference>
<dbReference type="EMBL" id="JANBUN010001466">
    <property type="protein sequence ID" value="KAJ2798017.1"/>
    <property type="molecule type" value="Genomic_DNA"/>
</dbReference>
<accession>A0ACC1KYU2</accession>
<name>A0ACC1KYU2_9FUNG</name>
<sequence length="164" mass="18108">MAADSPVPAAAAREARAPFSVPSVAKPTLLYECGGAREFSSYVLYALVLAVPYLIKRALGLSLGAYFVVGAVLALPIGAASLLVHSWIVATPTDQVGALPNQPIEHYMTILEKELKAKYNGHRKIPMEEFFERYFDGDIDLKGDALEIFEKRYDWAFFPITRNV</sequence>
<evidence type="ECO:0000313" key="2">
    <source>
        <dbReference type="Proteomes" id="UP001140087"/>
    </source>
</evidence>
<evidence type="ECO:0000313" key="1">
    <source>
        <dbReference type="EMBL" id="KAJ2798017.1"/>
    </source>
</evidence>
<comment type="caution">
    <text evidence="1">The sequence shown here is derived from an EMBL/GenBank/DDBJ whole genome shotgun (WGS) entry which is preliminary data.</text>
</comment>
<feature type="non-terminal residue" evidence="1">
    <location>
        <position position="164"/>
    </location>
</feature>
<keyword evidence="2" id="KW-1185">Reference proteome</keyword>
<gene>
    <name evidence="1" type="ORF">H4R21_004094</name>
</gene>
<protein>
    <submittedName>
        <fullName evidence="1">Uncharacterized protein</fullName>
    </submittedName>
</protein>
<organism evidence="1 2">
    <name type="scientific">Coemansia helicoidea</name>
    <dbReference type="NCBI Taxonomy" id="1286919"/>
    <lineage>
        <taxon>Eukaryota</taxon>
        <taxon>Fungi</taxon>
        <taxon>Fungi incertae sedis</taxon>
        <taxon>Zoopagomycota</taxon>
        <taxon>Kickxellomycotina</taxon>
        <taxon>Kickxellomycetes</taxon>
        <taxon>Kickxellales</taxon>
        <taxon>Kickxellaceae</taxon>
        <taxon>Coemansia</taxon>
    </lineage>
</organism>